<evidence type="ECO:0008006" key="7">
    <source>
        <dbReference type="Google" id="ProtNLM"/>
    </source>
</evidence>
<dbReference type="PROSITE" id="PS51682">
    <property type="entry name" value="SAM_OMT_I"/>
    <property type="match status" value="1"/>
</dbReference>
<dbReference type="AlphaFoldDB" id="A0AA39UMC9"/>
<protein>
    <recommendedName>
        <fullName evidence="7">O-methyltransferase</fullName>
    </recommendedName>
</protein>
<evidence type="ECO:0000256" key="1">
    <source>
        <dbReference type="ARBA" id="ARBA00022603"/>
    </source>
</evidence>
<dbReference type="GO" id="GO:0008757">
    <property type="term" value="F:S-adenosylmethionine-dependent methyltransferase activity"/>
    <property type="evidence" value="ECO:0007669"/>
    <property type="project" value="TreeGrafter"/>
</dbReference>
<dbReference type="GO" id="GO:0032259">
    <property type="term" value="P:methylation"/>
    <property type="evidence" value="ECO:0007669"/>
    <property type="project" value="UniProtKB-KW"/>
</dbReference>
<evidence type="ECO:0000313" key="5">
    <source>
        <dbReference type="EMBL" id="KAK0484695.1"/>
    </source>
</evidence>
<name>A0AA39UMC9_9AGAR</name>
<comment type="caution">
    <text evidence="5">The sequence shown here is derived from an EMBL/GenBank/DDBJ whole genome shotgun (WGS) entry which is preliminary data.</text>
</comment>
<dbReference type="Gene3D" id="3.40.50.150">
    <property type="entry name" value="Vaccinia Virus protein VP39"/>
    <property type="match status" value="1"/>
</dbReference>
<gene>
    <name evidence="5" type="ORF">IW261DRAFT_1458219</name>
</gene>
<keyword evidence="2" id="KW-0808">Transferase</keyword>
<evidence type="ECO:0000256" key="2">
    <source>
        <dbReference type="ARBA" id="ARBA00022679"/>
    </source>
</evidence>
<accession>A0AA39UMC9</accession>
<dbReference type="Pfam" id="PF01596">
    <property type="entry name" value="Methyltransf_3"/>
    <property type="match status" value="1"/>
</dbReference>
<keyword evidence="1" id="KW-0489">Methyltransferase</keyword>
<dbReference type="EMBL" id="JAUEPR010000005">
    <property type="protein sequence ID" value="KAK0484695.1"/>
    <property type="molecule type" value="Genomic_DNA"/>
</dbReference>
<dbReference type="SUPFAM" id="SSF53335">
    <property type="entry name" value="S-adenosyl-L-methionine-dependent methyltransferases"/>
    <property type="match status" value="1"/>
</dbReference>
<dbReference type="InterPro" id="IPR029063">
    <property type="entry name" value="SAM-dependent_MTases_sf"/>
</dbReference>
<dbReference type="InterPro" id="IPR050362">
    <property type="entry name" value="Cation-dep_OMT"/>
</dbReference>
<dbReference type="GO" id="GO:0008171">
    <property type="term" value="F:O-methyltransferase activity"/>
    <property type="evidence" value="ECO:0007669"/>
    <property type="project" value="InterPro"/>
</dbReference>
<evidence type="ECO:0000313" key="6">
    <source>
        <dbReference type="Proteomes" id="UP001175227"/>
    </source>
</evidence>
<evidence type="ECO:0000256" key="3">
    <source>
        <dbReference type="ARBA" id="ARBA00022691"/>
    </source>
</evidence>
<dbReference type="Proteomes" id="UP001175227">
    <property type="component" value="Unassembled WGS sequence"/>
</dbReference>
<evidence type="ECO:0000256" key="4">
    <source>
        <dbReference type="ARBA" id="ARBA00023453"/>
    </source>
</evidence>
<dbReference type="PANTHER" id="PTHR10509">
    <property type="entry name" value="O-METHYLTRANSFERASE-RELATED"/>
    <property type="match status" value="1"/>
</dbReference>
<organism evidence="5 6">
    <name type="scientific">Armillaria novae-zelandiae</name>
    <dbReference type="NCBI Taxonomy" id="153914"/>
    <lineage>
        <taxon>Eukaryota</taxon>
        <taxon>Fungi</taxon>
        <taxon>Dikarya</taxon>
        <taxon>Basidiomycota</taxon>
        <taxon>Agaricomycotina</taxon>
        <taxon>Agaricomycetes</taxon>
        <taxon>Agaricomycetidae</taxon>
        <taxon>Agaricales</taxon>
        <taxon>Marasmiineae</taxon>
        <taxon>Physalacriaceae</taxon>
        <taxon>Armillaria</taxon>
    </lineage>
</organism>
<keyword evidence="3" id="KW-0949">S-adenosyl-L-methionine</keyword>
<dbReference type="InterPro" id="IPR002935">
    <property type="entry name" value="SAM_O-MeTrfase"/>
</dbReference>
<comment type="similarity">
    <text evidence="4">Belongs to the class I-like SAM-binding methyltransferase superfamily. Cation-dependent O-methyltransferase family.</text>
</comment>
<proteinExistence type="inferred from homology"/>
<reference evidence="5" key="1">
    <citation type="submission" date="2023-06" db="EMBL/GenBank/DDBJ databases">
        <authorList>
            <consortium name="Lawrence Berkeley National Laboratory"/>
            <person name="Ahrendt S."/>
            <person name="Sahu N."/>
            <person name="Indic B."/>
            <person name="Wong-Bajracharya J."/>
            <person name="Merenyi Z."/>
            <person name="Ke H.-M."/>
            <person name="Monk M."/>
            <person name="Kocsube S."/>
            <person name="Drula E."/>
            <person name="Lipzen A."/>
            <person name="Balint B."/>
            <person name="Henrissat B."/>
            <person name="Andreopoulos B."/>
            <person name="Martin F.M."/>
            <person name="Harder C.B."/>
            <person name="Rigling D."/>
            <person name="Ford K.L."/>
            <person name="Foster G.D."/>
            <person name="Pangilinan J."/>
            <person name="Papanicolaou A."/>
            <person name="Barry K."/>
            <person name="LaButti K."/>
            <person name="Viragh M."/>
            <person name="Koriabine M."/>
            <person name="Yan M."/>
            <person name="Riley R."/>
            <person name="Champramary S."/>
            <person name="Plett K.L."/>
            <person name="Tsai I.J."/>
            <person name="Slot J."/>
            <person name="Sipos G."/>
            <person name="Plett J."/>
            <person name="Nagy L.G."/>
            <person name="Grigoriev I.V."/>
        </authorList>
    </citation>
    <scope>NUCLEOTIDE SEQUENCE</scope>
    <source>
        <strain evidence="5">ICMP 16352</strain>
    </source>
</reference>
<dbReference type="PANTHER" id="PTHR10509:SF14">
    <property type="entry name" value="CAFFEOYL-COA O-METHYLTRANSFERASE 3-RELATED"/>
    <property type="match status" value="1"/>
</dbReference>
<keyword evidence="6" id="KW-1185">Reference proteome</keyword>
<sequence length="107" mass="11443">MPKDDVLHATVQNSDAHGLRTEISVNAALGKFLNLVAKSIGAKRILEIGTLAGYSTISLARALPKDGKVTSLELHKLNAKVISGGHYPAFKVLFQPTSPRKILRSLG</sequence>